<dbReference type="PANTHER" id="PTHR43873">
    <property type="entry name" value="COBYRINATE A,C-DIAMIDE SYNTHASE"/>
    <property type="match status" value="1"/>
</dbReference>
<dbReference type="NCBIfam" id="TIGR00379">
    <property type="entry name" value="cobB"/>
    <property type="match status" value="1"/>
</dbReference>
<dbReference type="RefSeq" id="WP_136963702.1">
    <property type="nucleotide sequence ID" value="NZ_CP039690.1"/>
</dbReference>
<keyword evidence="6 9" id="KW-0067">ATP-binding</keyword>
<keyword evidence="7 9" id="KW-0460">Magnesium</keyword>
<evidence type="ECO:0000256" key="6">
    <source>
        <dbReference type="ARBA" id="ARBA00022840"/>
    </source>
</evidence>
<dbReference type="InterPro" id="IPR027417">
    <property type="entry name" value="P-loop_NTPase"/>
</dbReference>
<comment type="miscellaneous">
    <text evidence="9">The a and c carboxylates of hydrogenobyrinate are activated for nucleophilic attack via formation of a phosphorylated intermediate by ATP. CobB catalyzes first the amidation of the c-carboxylate, and then that of the a-carboxylate.</text>
</comment>
<keyword evidence="5 9" id="KW-0547">Nucleotide-binding</keyword>
<feature type="domain" description="CobQ/CobB/MinD/ParA nucleotide binding" evidence="10">
    <location>
        <begin position="8"/>
        <end position="193"/>
    </location>
</feature>
<comment type="pathway">
    <text evidence="9">Cofactor biosynthesis; adenosylcobalamin biosynthesis; cob(II)yrinate a,c-diamide from precorrin-2 (aerobic route): step 9/10.</text>
</comment>
<comment type="similarity">
    <text evidence="2">Belongs to the CobB/CobQ family. CobQ subfamily.</text>
</comment>
<dbReference type="CDD" id="cd05388">
    <property type="entry name" value="CobB_N"/>
    <property type="match status" value="1"/>
</dbReference>
<evidence type="ECO:0000256" key="3">
    <source>
        <dbReference type="ARBA" id="ARBA00022573"/>
    </source>
</evidence>
<dbReference type="GO" id="GO:0005524">
    <property type="term" value="F:ATP binding"/>
    <property type="evidence" value="ECO:0007669"/>
    <property type="project" value="UniProtKB-UniRule"/>
</dbReference>
<keyword evidence="13" id="KW-1185">Reference proteome</keyword>
<evidence type="ECO:0000256" key="4">
    <source>
        <dbReference type="ARBA" id="ARBA00022598"/>
    </source>
</evidence>
<evidence type="ECO:0000256" key="7">
    <source>
        <dbReference type="ARBA" id="ARBA00022842"/>
    </source>
</evidence>
<feature type="site" description="Increases nucleophilicity of active site Cys" evidence="9">
    <location>
        <position position="434"/>
    </location>
</feature>
<dbReference type="HAMAP" id="MF_00027">
    <property type="entry name" value="CobB_CbiA"/>
    <property type="match status" value="1"/>
</dbReference>
<comment type="cofactor">
    <cofactor evidence="1 9">
        <name>Mg(2+)</name>
        <dbReference type="ChEBI" id="CHEBI:18420"/>
    </cofactor>
</comment>
<evidence type="ECO:0000259" key="11">
    <source>
        <dbReference type="Pfam" id="PF07685"/>
    </source>
</evidence>
<dbReference type="Gene3D" id="3.40.50.880">
    <property type="match status" value="1"/>
</dbReference>
<dbReference type="GO" id="GO:0009236">
    <property type="term" value="P:cobalamin biosynthetic process"/>
    <property type="evidence" value="ECO:0007669"/>
    <property type="project" value="UniProtKB-UniRule"/>
</dbReference>
<dbReference type="OrthoDB" id="9764035at2"/>
<feature type="domain" description="CobB/CobQ-like glutamine amidotransferase" evidence="11">
    <location>
        <begin position="249"/>
        <end position="436"/>
    </location>
</feature>
<evidence type="ECO:0000256" key="5">
    <source>
        <dbReference type="ARBA" id="ARBA00022741"/>
    </source>
</evidence>
<comment type="function">
    <text evidence="9">Catalyzes the ATP-dependent amidation of the two carboxylate groups at positions a and c of hydrogenobyrinate, using either L-glutamine or ammonia as the nitrogen source.</text>
</comment>
<comment type="domain">
    <text evidence="9">Comprises of two domains. The C-terminal domain contains the binding site for glutamine and catalyzes the hydrolysis of this substrate to glutamate and ammonia. The N-terminal domain is anticipated to bind ATP and hydrogenobyrinate and catalyzes the ultimate synthesis of the diamide product. The ammonia produced via the glutaminase domain is probably translocated to the adjacent domain via a molecular tunnel, where it reacts with an activated intermediate.</text>
</comment>
<dbReference type="Gene3D" id="3.40.50.300">
    <property type="entry name" value="P-loop containing nucleotide triphosphate hydrolases"/>
    <property type="match status" value="1"/>
</dbReference>
<name>A0A4D7BCC8_9HYPH</name>
<protein>
    <recommendedName>
        <fullName evidence="9">Hydrogenobyrinate a,c-diamide synthase</fullName>
        <ecNumber evidence="9">6.3.5.9</ecNumber>
    </recommendedName>
    <alternativeName>
        <fullName evidence="9">Hydrogenobyrinic acid a,c-diamide synthase</fullName>
    </alternativeName>
</protein>
<reference evidence="12 13" key="1">
    <citation type="submission" date="2019-04" db="EMBL/GenBank/DDBJ databases">
        <title>Phreatobacter aquaticus sp. nov.</title>
        <authorList>
            <person name="Choi A."/>
        </authorList>
    </citation>
    <scope>NUCLEOTIDE SEQUENCE [LARGE SCALE GENOMIC DNA]</scope>
    <source>
        <strain evidence="12 13">KCTC 52518</strain>
    </source>
</reference>
<dbReference type="InterPro" id="IPR004484">
    <property type="entry name" value="CbiA/CobB_synth"/>
</dbReference>
<dbReference type="Pfam" id="PF07685">
    <property type="entry name" value="GATase_3"/>
    <property type="match status" value="1"/>
</dbReference>
<evidence type="ECO:0000259" key="10">
    <source>
        <dbReference type="Pfam" id="PF01656"/>
    </source>
</evidence>
<evidence type="ECO:0000256" key="8">
    <source>
        <dbReference type="ARBA" id="ARBA00022962"/>
    </source>
</evidence>
<dbReference type="InterPro" id="IPR029062">
    <property type="entry name" value="Class_I_gatase-like"/>
</dbReference>
<dbReference type="EC" id="6.3.5.9" evidence="9"/>
<organism evidence="12 13">
    <name type="scientific">Phreatobacter stygius</name>
    <dbReference type="NCBI Taxonomy" id="1940610"/>
    <lineage>
        <taxon>Bacteria</taxon>
        <taxon>Pseudomonadati</taxon>
        <taxon>Pseudomonadota</taxon>
        <taxon>Alphaproteobacteria</taxon>
        <taxon>Hyphomicrobiales</taxon>
        <taxon>Phreatobacteraceae</taxon>
        <taxon>Phreatobacter</taxon>
    </lineage>
</organism>
<dbReference type="EMBL" id="CP039690">
    <property type="protein sequence ID" value="QCI68283.1"/>
    <property type="molecule type" value="Genomic_DNA"/>
</dbReference>
<evidence type="ECO:0000256" key="1">
    <source>
        <dbReference type="ARBA" id="ARBA00001946"/>
    </source>
</evidence>
<proteinExistence type="inferred from homology"/>
<dbReference type="AlphaFoldDB" id="A0A4D7BCC8"/>
<dbReference type="PANTHER" id="PTHR43873:SF1">
    <property type="entry name" value="COBYRINATE A,C-DIAMIDE SYNTHASE"/>
    <property type="match status" value="1"/>
</dbReference>
<dbReference type="GO" id="GO:0043802">
    <property type="term" value="F:hydrogenobyrinic acid a,c-diamide synthase (glutamine-hydrolysing) activity"/>
    <property type="evidence" value="ECO:0007669"/>
    <property type="project" value="UniProtKB-UniRule"/>
</dbReference>
<dbReference type="SUPFAM" id="SSF52317">
    <property type="entry name" value="Class I glutamine amidotransferase-like"/>
    <property type="match status" value="1"/>
</dbReference>
<evidence type="ECO:0000256" key="2">
    <source>
        <dbReference type="ARBA" id="ARBA00006205"/>
    </source>
</evidence>
<evidence type="ECO:0000313" key="13">
    <source>
        <dbReference type="Proteomes" id="UP000298781"/>
    </source>
</evidence>
<evidence type="ECO:0000256" key="9">
    <source>
        <dbReference type="HAMAP-Rule" id="MF_00027"/>
    </source>
</evidence>
<sequence>MSRAKGLLIAAPRSGSGKTTITLGLQRAFARRGLTVRGIKCGPDYIDPAFHAAATGAPSCNLDSFAMSDDLVAGLAGAAAQDSDIILAEGSMGLFDGVRASHGHTGASADIAARCGWPVVLVIDVSGQAQSAAAIALGCMHYDPRITIAGVILNKVASPRHRRLVEDGMKRIGLAVLGALPREASLILPERHLGLVQAGETEDLMARLDALAAAVSEAVDLDAVLAAAGTTEIAGSGPTGAPVPAPGRRVAVARDAAFSFIYPHVEAGWRGEGAEIVAFSPLADEAPPEDCDACWLPGGYPELHAARLAEASRFKAGLARFAETRPVHGECGGYMVLGEAIEAADGVRYPMLGLLPVVTSFAKRRMSLGYRVVTTSAASALGPAGSRLTGHEFHYATILASSPDGALGEAVDAEASALGPVGHVRGHVSGSFFHAIQRG</sequence>
<keyword evidence="4 9" id="KW-0436">Ligase</keyword>
<dbReference type="InterPro" id="IPR002586">
    <property type="entry name" value="CobQ/CobB/MinD/ParA_Nub-bd_dom"/>
</dbReference>
<keyword evidence="8 9" id="KW-0315">Glutamine amidotransferase</keyword>
<feature type="active site" description="Nucleophile" evidence="9">
    <location>
        <position position="331"/>
    </location>
</feature>
<dbReference type="UniPathway" id="UPA00148">
    <property type="reaction ID" value="UER00220"/>
</dbReference>
<comment type="similarity">
    <text evidence="9">Belongs to the CobB/CbiA family.</text>
</comment>
<dbReference type="PROSITE" id="PS51274">
    <property type="entry name" value="GATASE_COBBQ"/>
    <property type="match status" value="1"/>
</dbReference>
<accession>A0A4D7BCC8</accession>
<dbReference type="GO" id="GO:0042242">
    <property type="term" value="F:cobyrinic acid a,c-diamide synthase activity"/>
    <property type="evidence" value="ECO:0007669"/>
    <property type="project" value="InterPro"/>
</dbReference>
<dbReference type="SUPFAM" id="SSF52540">
    <property type="entry name" value="P-loop containing nucleoside triphosphate hydrolases"/>
    <property type="match status" value="1"/>
</dbReference>
<evidence type="ECO:0000313" key="12">
    <source>
        <dbReference type="EMBL" id="QCI68283.1"/>
    </source>
</evidence>
<gene>
    <name evidence="9" type="primary">cobB</name>
    <name evidence="12" type="ORF">E8M01_31095</name>
</gene>
<dbReference type="Proteomes" id="UP000298781">
    <property type="component" value="Chromosome"/>
</dbReference>
<comment type="catalytic activity">
    <reaction evidence="9">
        <text>hydrogenobyrinate + 2 L-glutamine + 2 ATP + 2 H2O = hydrogenobyrinate a,c-diamide + 2 L-glutamate + 2 ADP + 2 phosphate + 2 H(+)</text>
        <dbReference type="Rhea" id="RHEA:12544"/>
        <dbReference type="ChEBI" id="CHEBI:15377"/>
        <dbReference type="ChEBI" id="CHEBI:15378"/>
        <dbReference type="ChEBI" id="CHEBI:29985"/>
        <dbReference type="ChEBI" id="CHEBI:30616"/>
        <dbReference type="ChEBI" id="CHEBI:43474"/>
        <dbReference type="ChEBI" id="CHEBI:58359"/>
        <dbReference type="ChEBI" id="CHEBI:77873"/>
        <dbReference type="ChEBI" id="CHEBI:77874"/>
        <dbReference type="ChEBI" id="CHEBI:456216"/>
        <dbReference type="EC" id="6.3.5.9"/>
    </reaction>
</comment>
<dbReference type="KEGG" id="pstg:E8M01_31095"/>
<dbReference type="Pfam" id="PF01656">
    <property type="entry name" value="CbiA"/>
    <property type="match status" value="1"/>
</dbReference>
<dbReference type="NCBIfam" id="NF002204">
    <property type="entry name" value="PRK01077.1"/>
    <property type="match status" value="1"/>
</dbReference>
<keyword evidence="3 9" id="KW-0169">Cobalamin biosynthesis</keyword>
<dbReference type="InterPro" id="IPR011698">
    <property type="entry name" value="GATase_3"/>
</dbReference>